<organism evidence="3">
    <name type="scientific">uncultured Sporomusa sp</name>
    <dbReference type="NCBI Taxonomy" id="307249"/>
    <lineage>
        <taxon>Bacteria</taxon>
        <taxon>Bacillati</taxon>
        <taxon>Bacillota</taxon>
        <taxon>Negativicutes</taxon>
        <taxon>Selenomonadales</taxon>
        <taxon>Sporomusaceae</taxon>
        <taxon>Sporomusa</taxon>
        <taxon>environmental samples</taxon>
    </lineage>
</organism>
<accession>A0A212M0M5</accession>
<dbReference type="InterPro" id="IPR042070">
    <property type="entry name" value="PucR_C-HTH_sf"/>
</dbReference>
<dbReference type="InterPro" id="IPR012914">
    <property type="entry name" value="PucR_dom"/>
</dbReference>
<dbReference type="PANTHER" id="PTHR33744">
    <property type="entry name" value="CARBOHYDRATE DIACID REGULATOR"/>
    <property type="match status" value="1"/>
</dbReference>
<name>A0A212M0M5_9FIRM</name>
<dbReference type="Pfam" id="PF13556">
    <property type="entry name" value="HTH_30"/>
    <property type="match status" value="1"/>
</dbReference>
<dbReference type="PANTHER" id="PTHR33744:SF1">
    <property type="entry name" value="DNA-BINDING TRANSCRIPTIONAL ACTIVATOR ADER"/>
    <property type="match status" value="1"/>
</dbReference>
<dbReference type="InterPro" id="IPR051448">
    <property type="entry name" value="CdaR-like_regulators"/>
</dbReference>
<proteinExistence type="predicted"/>
<evidence type="ECO:0000313" key="3">
    <source>
        <dbReference type="EMBL" id="SCM83362.1"/>
    </source>
</evidence>
<dbReference type="Pfam" id="PF07905">
    <property type="entry name" value="PucR"/>
    <property type="match status" value="1"/>
</dbReference>
<reference evidence="3" key="1">
    <citation type="submission" date="2016-08" db="EMBL/GenBank/DDBJ databases">
        <authorList>
            <person name="Seilhamer J.J."/>
        </authorList>
    </citation>
    <scope>NUCLEOTIDE SEQUENCE</scope>
    <source>
        <strain evidence="3">86</strain>
    </source>
</reference>
<evidence type="ECO:0000259" key="1">
    <source>
        <dbReference type="Pfam" id="PF07905"/>
    </source>
</evidence>
<evidence type="ECO:0000259" key="2">
    <source>
        <dbReference type="Pfam" id="PF13556"/>
    </source>
</evidence>
<protein>
    <submittedName>
        <fullName evidence="3">Putative Purine catabolism regulatory-like family protein</fullName>
    </submittedName>
</protein>
<dbReference type="AlphaFoldDB" id="A0A212M0M5"/>
<feature type="domain" description="Purine catabolism PurC-like" evidence="1">
    <location>
        <begin position="7"/>
        <end position="123"/>
    </location>
</feature>
<dbReference type="Gene3D" id="1.10.10.2840">
    <property type="entry name" value="PucR C-terminal helix-turn-helix domain"/>
    <property type="match status" value="1"/>
</dbReference>
<gene>
    <name evidence="3" type="ORF">KL86SPO_70220</name>
</gene>
<feature type="domain" description="PucR C-terminal helix-turn-helix" evidence="2">
    <location>
        <begin position="477"/>
        <end position="534"/>
    </location>
</feature>
<dbReference type="InterPro" id="IPR025736">
    <property type="entry name" value="PucR_C-HTH_dom"/>
</dbReference>
<dbReference type="EMBL" id="FMJE01000007">
    <property type="protein sequence ID" value="SCM83362.1"/>
    <property type="molecule type" value="Genomic_DNA"/>
</dbReference>
<sequence length="538" mass="60797">MTSIAELLTNAPFSQMLVLNQSADLSRKVDSADISETPDITHFIKPHSLLITTGMAFKDDPAGFCQMIEDLNRVPIAGICVKLGRFIDSLEPSILATADKLGFPLIQIPNSWTLGVTCHHLLSYLWNVENQQLLSALKIQHEYSQMLVKDTPISTILTHLSRTIRQTVFLTDPFFEIIDTSLPRGTKTGEMEETLAAIKSSDKLKDSPAAAIPSSLYIQAPHPFTAWFFPVWAASAHPHLLIVLEKEKIPYPFSYLVIEQTAAAIAFSLYKNQKLKELHRRMREDVLRRLTHNASNIDTAVFLGQGSDLGLIASDYYQFLVLGIDDLVEEQHSARFDLYSLVYDWLERHTEILGKTALFFSSHKSEKILVLLQSPVENLENAIAFISEQMTTYLSVSISCAAGNPVNSLQSVAFSRIEAEEVYHQCRREGKKAFFRTYFSQDVAELLRFVPQDHARHFCTCVLKSLAYPQQETQVILRQTLQTYLDCQGDIAETARALYIHRNTVKYRIARLNEILDTPLSNPDFSLQLRLALLLSES</sequence>